<comment type="similarity">
    <text evidence="2">Belongs to the EIN3 family.</text>
</comment>
<reference evidence="7" key="1">
    <citation type="submission" date="2016-06" db="EMBL/GenBank/DDBJ databases">
        <title>Parallel loss of symbiosis genes in relatives of nitrogen-fixing non-legume Parasponia.</title>
        <authorList>
            <person name="Van Velzen R."/>
            <person name="Holmer R."/>
            <person name="Bu F."/>
            <person name="Rutten L."/>
            <person name="Van Zeijl A."/>
            <person name="Liu W."/>
            <person name="Santuari L."/>
            <person name="Cao Q."/>
            <person name="Sharma T."/>
            <person name="Shen D."/>
            <person name="Roswanjaya Y."/>
            <person name="Wardhani T."/>
            <person name="Kalhor M.S."/>
            <person name="Jansen J."/>
            <person name="Van den Hoogen J."/>
            <person name="Gungor B."/>
            <person name="Hartog M."/>
            <person name="Hontelez J."/>
            <person name="Verver J."/>
            <person name="Yang W.-C."/>
            <person name="Schijlen E."/>
            <person name="Repin R."/>
            <person name="Schilthuizen M."/>
            <person name="Schranz E."/>
            <person name="Heidstra R."/>
            <person name="Miyata K."/>
            <person name="Fedorova E."/>
            <person name="Kohlen W."/>
            <person name="Bisseling T."/>
            <person name="Smit S."/>
            <person name="Geurts R."/>
        </authorList>
    </citation>
    <scope>NUCLEOTIDE SEQUENCE [LARGE SCALE GENOMIC DNA]</scope>
    <source>
        <strain evidence="7">cv. WU1-14</strain>
    </source>
</reference>
<evidence type="ECO:0000256" key="1">
    <source>
        <dbReference type="ARBA" id="ARBA00004123"/>
    </source>
</evidence>
<evidence type="ECO:0000313" key="7">
    <source>
        <dbReference type="Proteomes" id="UP000237105"/>
    </source>
</evidence>
<evidence type="ECO:0000259" key="5">
    <source>
        <dbReference type="Pfam" id="PF04873"/>
    </source>
</evidence>
<keyword evidence="6" id="KW-0238">DNA-binding</keyword>
<keyword evidence="4" id="KW-0539">Nucleus</keyword>
<evidence type="ECO:0000256" key="2">
    <source>
        <dbReference type="ARBA" id="ARBA00009416"/>
    </source>
</evidence>
<dbReference type="OrthoDB" id="2017676at2759"/>
<dbReference type="Proteomes" id="UP000237105">
    <property type="component" value="Unassembled WGS sequence"/>
</dbReference>
<name>A0A2P5D8W6_PARAD</name>
<dbReference type="EMBL" id="JXTB01000054">
    <property type="protein sequence ID" value="PON69739.1"/>
    <property type="molecule type" value="Genomic_DNA"/>
</dbReference>
<dbReference type="GO" id="GO:0005634">
    <property type="term" value="C:nucleus"/>
    <property type="evidence" value="ECO:0007669"/>
    <property type="project" value="UniProtKB-SubCell"/>
</dbReference>
<evidence type="ECO:0000256" key="3">
    <source>
        <dbReference type="ARBA" id="ARBA00022745"/>
    </source>
</evidence>
<comment type="caution">
    <text evidence="6">The sequence shown here is derived from an EMBL/GenBank/DDBJ whole genome shotgun (WGS) entry which is preliminary data.</text>
</comment>
<dbReference type="STRING" id="3476.A0A2P5D8W6"/>
<dbReference type="AlphaFoldDB" id="A0A2P5D8W6"/>
<dbReference type="PANTHER" id="PTHR33305">
    <property type="entry name" value="ETHYLENE INSENSITIVE 3-LIKE 2 PROTEIN"/>
    <property type="match status" value="1"/>
</dbReference>
<keyword evidence="7" id="KW-1185">Reference proteome</keyword>
<organism evidence="6 7">
    <name type="scientific">Parasponia andersonii</name>
    <name type="common">Sponia andersonii</name>
    <dbReference type="NCBI Taxonomy" id="3476"/>
    <lineage>
        <taxon>Eukaryota</taxon>
        <taxon>Viridiplantae</taxon>
        <taxon>Streptophyta</taxon>
        <taxon>Embryophyta</taxon>
        <taxon>Tracheophyta</taxon>
        <taxon>Spermatophyta</taxon>
        <taxon>Magnoliopsida</taxon>
        <taxon>eudicotyledons</taxon>
        <taxon>Gunneridae</taxon>
        <taxon>Pentapetalae</taxon>
        <taxon>rosids</taxon>
        <taxon>fabids</taxon>
        <taxon>Rosales</taxon>
        <taxon>Cannabaceae</taxon>
        <taxon>Parasponia</taxon>
    </lineage>
</organism>
<dbReference type="Gene3D" id="1.10.3180.10">
    <property type="entry name" value="DNA-binding domain of EIN3-like"/>
    <property type="match status" value="1"/>
</dbReference>
<dbReference type="Pfam" id="PF04873">
    <property type="entry name" value="EIN3_DNA-bd"/>
    <property type="match status" value="1"/>
</dbReference>
<dbReference type="PANTHER" id="PTHR33305:SF30">
    <property type="entry name" value="ETHYLENE INSENSITIVE 3-LIKE 3 PROTEIN"/>
    <property type="match status" value="1"/>
</dbReference>
<dbReference type="InterPro" id="IPR006957">
    <property type="entry name" value="EIN3"/>
</dbReference>
<proteinExistence type="inferred from homology"/>
<accession>A0A2P5D8W6</accession>
<dbReference type="GO" id="GO:0003677">
    <property type="term" value="F:DNA binding"/>
    <property type="evidence" value="ECO:0007669"/>
    <property type="project" value="UniProtKB-KW"/>
</dbReference>
<protein>
    <submittedName>
        <fullName evidence="6">Ethylene insensitive 3-like protein, DNA-binding domain containing protein</fullName>
    </submittedName>
</protein>
<dbReference type="GO" id="GO:0003700">
    <property type="term" value="F:DNA-binding transcription factor activity"/>
    <property type="evidence" value="ECO:0007669"/>
    <property type="project" value="InterPro"/>
</dbReference>
<feature type="domain" description="Ethylene insensitive 3-like DNA-binding" evidence="5">
    <location>
        <begin position="8"/>
        <end position="83"/>
    </location>
</feature>
<dbReference type="InterPro" id="IPR047091">
    <property type="entry name" value="EIN3-like_DNA-bd"/>
</dbReference>
<dbReference type="SUPFAM" id="SSF116768">
    <property type="entry name" value="DNA-binding domain of EIN3-like"/>
    <property type="match status" value="1"/>
</dbReference>
<dbReference type="GO" id="GO:0009873">
    <property type="term" value="P:ethylene-activated signaling pathway"/>
    <property type="evidence" value="ECO:0007669"/>
    <property type="project" value="UniProtKB-KW"/>
</dbReference>
<gene>
    <name evidence="6" type="ORF">PanWU01x14_085230</name>
</gene>
<evidence type="ECO:0000313" key="6">
    <source>
        <dbReference type="EMBL" id="PON69739.1"/>
    </source>
</evidence>
<keyword evidence="3" id="KW-0936">Ethylene signaling pathway</keyword>
<sequence>MATDMKVEESNNRQSNLQDLQDATFASLLSTLIQHCDPPQRKFPLEKRVPPPWWPTGKEDWWVALGLPYGMSPPYKKPYDLEQDVEGWDFNGCDKAHVS</sequence>
<comment type="subcellular location">
    <subcellularLocation>
        <location evidence="1">Nucleus</location>
    </subcellularLocation>
</comment>
<evidence type="ECO:0000256" key="4">
    <source>
        <dbReference type="ARBA" id="ARBA00023242"/>
    </source>
</evidence>
<dbReference type="InterPro" id="IPR023278">
    <property type="entry name" value="Ethylene_insens-like_DNA-bd"/>
</dbReference>